<comment type="caution">
    <text evidence="1">The sequence shown here is derived from an EMBL/GenBank/DDBJ whole genome shotgun (WGS) entry which is preliminary data.</text>
</comment>
<name>A0A0L0NQ55_CANAR</name>
<dbReference type="Proteomes" id="UP000037122">
    <property type="component" value="Unassembled WGS sequence"/>
</dbReference>
<dbReference type="VEuPathDB" id="FungiDB:QG37_07399"/>
<evidence type="ECO:0000313" key="1">
    <source>
        <dbReference type="EMBL" id="KND96271.1"/>
    </source>
</evidence>
<reference evidence="2" key="1">
    <citation type="journal article" date="2015" name="BMC Genomics">
        <title>Draft genome of a commonly misdiagnosed multidrug resistant pathogen Candida auris.</title>
        <authorList>
            <person name="Chatterjee S."/>
            <person name="Alampalli S.V."/>
            <person name="Nageshan R.K."/>
            <person name="Chettiar S.T."/>
            <person name="Joshi S."/>
            <person name="Tatu U.S."/>
        </authorList>
    </citation>
    <scope>NUCLEOTIDE SEQUENCE [LARGE SCALE GENOMIC DNA]</scope>
    <source>
        <strain evidence="2">6684</strain>
    </source>
</reference>
<evidence type="ECO:0000313" key="2">
    <source>
        <dbReference type="Proteomes" id="UP000037122"/>
    </source>
</evidence>
<proteinExistence type="predicted"/>
<sequence>MRDPGSNQTGSGKIAMGPRRFWMRLKFGAKTDAGQHNEVANAAGTFLEAELCLVEH</sequence>
<dbReference type="EMBL" id="LGST01000057">
    <property type="protein sequence ID" value="KND96271.1"/>
    <property type="molecule type" value="Genomic_DNA"/>
</dbReference>
<protein>
    <submittedName>
        <fullName evidence="1">Uncharacterized protein</fullName>
    </submittedName>
</protein>
<organism evidence="1 2">
    <name type="scientific">Candidozyma auris</name>
    <name type="common">Yeast</name>
    <name type="synonym">Candida auris</name>
    <dbReference type="NCBI Taxonomy" id="498019"/>
    <lineage>
        <taxon>Eukaryota</taxon>
        <taxon>Fungi</taxon>
        <taxon>Dikarya</taxon>
        <taxon>Ascomycota</taxon>
        <taxon>Saccharomycotina</taxon>
        <taxon>Pichiomycetes</taxon>
        <taxon>Metschnikowiaceae</taxon>
        <taxon>Candidozyma</taxon>
    </lineage>
</organism>
<dbReference type="AlphaFoldDB" id="A0A0L0NQ55"/>
<gene>
    <name evidence="1" type="ORF">QG37_07399</name>
</gene>
<accession>A0A0L0NQ55</accession>